<keyword evidence="2" id="KW-1185">Reference proteome</keyword>
<dbReference type="Proteomes" id="UP000050525">
    <property type="component" value="Unassembled WGS sequence"/>
</dbReference>
<evidence type="ECO:0000313" key="2">
    <source>
        <dbReference type="Proteomes" id="UP000050525"/>
    </source>
</evidence>
<protein>
    <submittedName>
        <fullName evidence="1">Uncharacterized protein</fullName>
    </submittedName>
</protein>
<gene>
    <name evidence="1" type="ORF">Y1Q_0002368</name>
</gene>
<sequence>MAIPKTVSQLELESIQERHLMGQLSRDTLLCCGGANEGIFNHKQDVWPQDRNWVNSPIMLKKLCSANSYHGLSRGLRNCKGRRRWSGQGLLHPDTFHGKT</sequence>
<reference evidence="1 2" key="1">
    <citation type="journal article" date="2012" name="Genome Biol.">
        <title>Sequencing three crocodilian genomes to illuminate the evolution of archosaurs and amniotes.</title>
        <authorList>
            <person name="St John J.A."/>
            <person name="Braun E.L."/>
            <person name="Isberg S.R."/>
            <person name="Miles L.G."/>
            <person name="Chong A.Y."/>
            <person name="Gongora J."/>
            <person name="Dalzell P."/>
            <person name="Moran C."/>
            <person name="Bed'hom B."/>
            <person name="Abzhanov A."/>
            <person name="Burgess S.C."/>
            <person name="Cooksey A.M."/>
            <person name="Castoe T.A."/>
            <person name="Crawford N.G."/>
            <person name="Densmore L.D."/>
            <person name="Drew J.C."/>
            <person name="Edwards S.V."/>
            <person name="Faircloth B.C."/>
            <person name="Fujita M.K."/>
            <person name="Greenwold M.J."/>
            <person name="Hoffmann F.G."/>
            <person name="Howard J.M."/>
            <person name="Iguchi T."/>
            <person name="Janes D.E."/>
            <person name="Khan S.Y."/>
            <person name="Kohno S."/>
            <person name="de Koning A.J."/>
            <person name="Lance S.L."/>
            <person name="McCarthy F.M."/>
            <person name="McCormack J.E."/>
            <person name="Merchant M.E."/>
            <person name="Peterson D.G."/>
            <person name="Pollock D.D."/>
            <person name="Pourmand N."/>
            <person name="Raney B.J."/>
            <person name="Roessler K.A."/>
            <person name="Sanford J.R."/>
            <person name="Sawyer R.H."/>
            <person name="Schmidt C.J."/>
            <person name="Triplett E.W."/>
            <person name="Tuberville T.D."/>
            <person name="Venegas-Anaya M."/>
            <person name="Howard J.T."/>
            <person name="Jarvis E.D."/>
            <person name="Guillette L.J.Jr."/>
            <person name="Glenn T.C."/>
            <person name="Green R.E."/>
            <person name="Ray D.A."/>
        </authorList>
    </citation>
    <scope>NUCLEOTIDE SEQUENCE [LARGE SCALE GENOMIC DNA]</scope>
    <source>
        <strain evidence="1">KSC_2009_1</strain>
    </source>
</reference>
<dbReference type="EMBL" id="AKHW03006178">
    <property type="protein sequence ID" value="KYO23755.1"/>
    <property type="molecule type" value="Genomic_DNA"/>
</dbReference>
<organism evidence="1 2">
    <name type="scientific">Alligator mississippiensis</name>
    <name type="common">American alligator</name>
    <dbReference type="NCBI Taxonomy" id="8496"/>
    <lineage>
        <taxon>Eukaryota</taxon>
        <taxon>Metazoa</taxon>
        <taxon>Chordata</taxon>
        <taxon>Craniata</taxon>
        <taxon>Vertebrata</taxon>
        <taxon>Euteleostomi</taxon>
        <taxon>Archelosauria</taxon>
        <taxon>Archosauria</taxon>
        <taxon>Crocodylia</taxon>
        <taxon>Alligatoridae</taxon>
        <taxon>Alligatorinae</taxon>
        <taxon>Alligator</taxon>
    </lineage>
</organism>
<accession>A0A151MGV6</accession>
<evidence type="ECO:0000313" key="1">
    <source>
        <dbReference type="EMBL" id="KYO23755.1"/>
    </source>
</evidence>
<dbReference type="AlphaFoldDB" id="A0A151MGV6"/>
<proteinExistence type="predicted"/>
<name>A0A151MGV6_ALLMI</name>
<comment type="caution">
    <text evidence="1">The sequence shown here is derived from an EMBL/GenBank/DDBJ whole genome shotgun (WGS) entry which is preliminary data.</text>
</comment>